<sequence>MSRMCAARLREAQIGYFSSRACLFNVSNSGDWAAASLYLEVWHKLSRMQDDKCAFVTVGLPLARDAAAAGGGMQYALDTEEWQANMHGSGAFRDCATFTYATPEQVPVVQKVVEGQRHAYVGPLWQDTDEAGSLDIEYAKVAAAVIDGSVFVWISDPHRSPTIFKRFHGGLSSKKVAVIVWHRNIGSVAAQGALKDEVDYMVSYGYAVYLASASPEAMGHDYKHAVRPNAFMRVDGTMWDQSFAVMNLDLTLSLVAVRLEHPYREYLESQRSLCPGSRSAPGQSVNNMACECHFEKFTSTAVDNSCGMAGLMIAKGRFS</sequence>
<proteinExistence type="predicted"/>
<dbReference type="EMBL" id="HBFC01032230">
    <property type="protein sequence ID" value="CAD8719876.1"/>
    <property type="molecule type" value="Transcribed_RNA"/>
</dbReference>
<accession>A0A7S0XFQ7</accession>
<dbReference type="AlphaFoldDB" id="A0A7S0XFQ7"/>
<evidence type="ECO:0000313" key="1">
    <source>
        <dbReference type="EMBL" id="CAD8719876.1"/>
    </source>
</evidence>
<name>A0A7S0XFQ7_9CHLO</name>
<reference evidence="1" key="1">
    <citation type="submission" date="2021-01" db="EMBL/GenBank/DDBJ databases">
        <authorList>
            <person name="Corre E."/>
            <person name="Pelletier E."/>
            <person name="Niang G."/>
            <person name="Scheremetjew M."/>
            <person name="Finn R."/>
            <person name="Kale V."/>
            <person name="Holt S."/>
            <person name="Cochrane G."/>
            <person name="Meng A."/>
            <person name="Brown T."/>
            <person name="Cohen L."/>
        </authorList>
    </citation>
    <scope>NUCLEOTIDE SEQUENCE</scope>
    <source>
        <strain evidence="1">SL-175</strain>
    </source>
</reference>
<organism evidence="1">
    <name type="scientific">Mantoniella antarctica</name>
    <dbReference type="NCBI Taxonomy" id="81844"/>
    <lineage>
        <taxon>Eukaryota</taxon>
        <taxon>Viridiplantae</taxon>
        <taxon>Chlorophyta</taxon>
        <taxon>Mamiellophyceae</taxon>
        <taxon>Mamiellales</taxon>
        <taxon>Mamiellaceae</taxon>
        <taxon>Mantoniella</taxon>
    </lineage>
</organism>
<gene>
    <name evidence="1" type="ORF">MANT1106_LOCUS19088</name>
</gene>
<protein>
    <submittedName>
        <fullName evidence="1">Uncharacterized protein</fullName>
    </submittedName>
</protein>